<feature type="compositionally biased region" description="Polar residues" evidence="1">
    <location>
        <begin position="65"/>
        <end position="74"/>
    </location>
</feature>
<comment type="caution">
    <text evidence="2">The sequence shown here is derived from an EMBL/GenBank/DDBJ whole genome shotgun (WGS) entry which is preliminary data.</text>
</comment>
<dbReference type="Gene3D" id="3.30.420.10">
    <property type="entry name" value="Ribonuclease H-like superfamily/Ribonuclease H"/>
    <property type="match status" value="1"/>
</dbReference>
<reference evidence="2 3" key="1">
    <citation type="submission" date="2023-02" db="EMBL/GenBank/DDBJ databases">
        <title>LHISI_Scaffold_Assembly.</title>
        <authorList>
            <person name="Stuart O.P."/>
            <person name="Cleave R."/>
            <person name="Magrath M.J.L."/>
            <person name="Mikheyev A.S."/>
        </authorList>
    </citation>
    <scope>NUCLEOTIDE SEQUENCE [LARGE SCALE GENOMIC DNA]</scope>
    <source>
        <strain evidence="2">Daus_M_001</strain>
        <tissue evidence="2">Leg muscle</tissue>
    </source>
</reference>
<protein>
    <submittedName>
        <fullName evidence="2">Uncharacterized protein</fullName>
    </submittedName>
</protein>
<sequence>MRFRKLFQGLLKIGAGMRERAMFILKVKTSMTKKPQRREDKEETKPPSLQARRVKEAGPGHNGCGASTSRQDSSALEGGVLSGEHLSVADARTWTAVLLCLGGARRGNYTTQPSPKSLEAPRISSVASRPVLVCLQSPYHLHNFVNPHLNMMPEAVSSRAASDDQTQPLCDLPWRLVGRGRTMCRASCRPISARYLCYVKQRPEGRAGYYCVSELTPYAYKEGKSCKETCIAAKRLGSQGLHFGAMTTSLSGLQRSWARTHDRPKGRMLLSIPLPNQLRFVIWTDYSPSTKVNRVPFPAGSPPDFRTWTSCRTIPLISFFFPGIFRFPRPLHSGAAPYSPRFTLIGSRDPDEFHDYSGKEVHLRTIQGDLNTEWNLENIQPAVKHGSGDIVKSAEKLGLDHDFYLQQESDLEHTAEIVRLWIVYSSPPTLNTPPQLTYLNLNEHLWEELGRRVRKHNVSSKTQMRSWELMRVIGVSMGRLQNEGALERGDAREGPPTSGIVRHDSHITRERSLGQLRHGLRERRVTELAKAQDWRGAAQRNMCDPRPATSAETYPRVAASFGMQRAAKEGSRRRAAVIATRANSRSRGTSRSRRNAKARGNGVSTIKTRRPAASSGTIPTCENPGATPPGIEPGSPCAPGRDLCSLCREQPLSVRAPLASTNLQPLDQMSYRRSSDDTTNAFGYAIPLRVYHRMCLQCLEDDNERQSNKLTYTVKRHDGNTARLRRRSDETLGARITVARIAPSLLDLGRAAT</sequence>
<feature type="compositionally biased region" description="Basic residues" evidence="1">
    <location>
        <begin position="588"/>
        <end position="597"/>
    </location>
</feature>
<dbReference type="Proteomes" id="UP001159363">
    <property type="component" value="Chromosome 1"/>
</dbReference>
<dbReference type="InterPro" id="IPR036397">
    <property type="entry name" value="RNaseH_sf"/>
</dbReference>
<feature type="region of interest" description="Disordered" evidence="1">
    <location>
        <begin position="28"/>
        <end position="76"/>
    </location>
</feature>
<feature type="region of interest" description="Disordered" evidence="1">
    <location>
        <begin position="485"/>
        <end position="504"/>
    </location>
</feature>
<accession>A0ABQ9ILV3</accession>
<gene>
    <name evidence="2" type="ORF">PR048_003043</name>
</gene>
<evidence type="ECO:0000313" key="2">
    <source>
        <dbReference type="EMBL" id="KAJ8897693.1"/>
    </source>
</evidence>
<evidence type="ECO:0000313" key="3">
    <source>
        <dbReference type="Proteomes" id="UP001159363"/>
    </source>
</evidence>
<evidence type="ECO:0000256" key="1">
    <source>
        <dbReference type="SAM" id="MobiDB-lite"/>
    </source>
</evidence>
<keyword evidence="3" id="KW-1185">Reference proteome</keyword>
<name>A0ABQ9ILV3_9NEOP</name>
<organism evidence="2 3">
    <name type="scientific">Dryococelus australis</name>
    <dbReference type="NCBI Taxonomy" id="614101"/>
    <lineage>
        <taxon>Eukaryota</taxon>
        <taxon>Metazoa</taxon>
        <taxon>Ecdysozoa</taxon>
        <taxon>Arthropoda</taxon>
        <taxon>Hexapoda</taxon>
        <taxon>Insecta</taxon>
        <taxon>Pterygota</taxon>
        <taxon>Neoptera</taxon>
        <taxon>Polyneoptera</taxon>
        <taxon>Phasmatodea</taxon>
        <taxon>Verophasmatodea</taxon>
        <taxon>Anareolatae</taxon>
        <taxon>Phasmatidae</taxon>
        <taxon>Eurycanthinae</taxon>
        <taxon>Dryococelus</taxon>
    </lineage>
</organism>
<feature type="region of interest" description="Disordered" evidence="1">
    <location>
        <begin position="564"/>
        <end position="634"/>
    </location>
</feature>
<proteinExistence type="predicted"/>
<dbReference type="EMBL" id="JARBHB010000001">
    <property type="protein sequence ID" value="KAJ8897693.1"/>
    <property type="molecule type" value="Genomic_DNA"/>
</dbReference>